<dbReference type="Gene3D" id="3.40.50.10810">
    <property type="entry name" value="Tandem AAA-ATPase domain"/>
    <property type="match status" value="1"/>
</dbReference>
<dbReference type="Pfam" id="PF04434">
    <property type="entry name" value="SWIM"/>
    <property type="match status" value="1"/>
</dbReference>
<keyword evidence="2" id="KW-0863">Zinc-finger</keyword>
<keyword evidence="2" id="KW-0479">Metal-binding</keyword>
<evidence type="ECO:0000256" key="1">
    <source>
        <dbReference type="ARBA" id="ARBA00022801"/>
    </source>
</evidence>
<keyword evidence="7" id="KW-1185">Reference proteome</keyword>
<dbReference type="InterPro" id="IPR001650">
    <property type="entry name" value="Helicase_C-like"/>
</dbReference>
<dbReference type="InterPro" id="IPR027417">
    <property type="entry name" value="P-loop_NTPase"/>
</dbReference>
<evidence type="ECO:0000259" key="4">
    <source>
        <dbReference type="PROSITE" id="PS51192"/>
    </source>
</evidence>
<dbReference type="CDD" id="cd18012">
    <property type="entry name" value="DEXQc_arch_SWI2_SNF2"/>
    <property type="match status" value="1"/>
</dbReference>
<dbReference type="CDD" id="cd18793">
    <property type="entry name" value="SF2_C_SNF"/>
    <property type="match status" value="1"/>
</dbReference>
<dbReference type="PANTHER" id="PTHR10799">
    <property type="entry name" value="SNF2/RAD54 HELICASE FAMILY"/>
    <property type="match status" value="1"/>
</dbReference>
<dbReference type="SMART" id="SM00490">
    <property type="entry name" value="HELICc"/>
    <property type="match status" value="1"/>
</dbReference>
<dbReference type="Pfam" id="PF00176">
    <property type="entry name" value="SNF2-rel_dom"/>
    <property type="match status" value="1"/>
</dbReference>
<dbReference type="PROSITE" id="PS50966">
    <property type="entry name" value="ZF_SWIM"/>
    <property type="match status" value="1"/>
</dbReference>
<dbReference type="InterPro" id="IPR013663">
    <property type="entry name" value="Helicase_SWF/SNF/SWI_bac"/>
</dbReference>
<dbReference type="InterPro" id="IPR038718">
    <property type="entry name" value="SNF2-like_sf"/>
</dbReference>
<dbReference type="InterPro" id="IPR000330">
    <property type="entry name" value="SNF2_N"/>
</dbReference>
<sequence>MMLNLRKLKQDFSSAILKEGKTLFETKKVLSAKILHLDATSIRISAKVLGQYNNTYESELEIDRMESETIDSDCDCPYHYDCQHLAAVLFHLDSCLDEILVNYSKETDLEEVTEDDSFCDEEKEKLLEAVKEAETKEAERRDEEYQKELLKEYVGASHLLAKSPFFLPEQKGEIEKAELAVIYQFPKKKGAQVEVQLALRLPSRSKPLHIPNVGQFLEALRYEEPLYVGGKIHLFGVKSFHESEQEIARLVMGHANLPEKVTSERAQRVATLEMKTFGMILAKAHDIASEALKQKGWALQDDELPTLPCLFEENLESPIHFSKVDAHVNVSLEYIHPPTTKILLSPMLLIDQQKVMLEDVYFFECEKSGVIYNHVYYRFPSHITRRHLRSLLPMREMTIPEPLFGTFVENALPEMSRFAEVDMDGVIEHFTTLPYAGSIEAICDLAFLDGELDATLSFRYDDHVVPASSKKLTFDDIHSFVTEEGIMARNLVEEQKIIEDLFQDFIFDAEQQVFVAKTEKKIIEFMTDVIPRNQHRVKFNCPQNLLDQFIYDQTKFKLSLSHTERMDVYEMDVEVKGALKGVAVDRLWDCIISRRTYLELDTGKKKTTRAKDGSNKISKILVLDLDEVGAVVQLFDELGIEKLDNKKLERPLWSLANIDEETFKGLPVAFKMTSQLKEIRKQMLGEKQLEFSPIPTEVNADLRNYQIEGVQWLERLRSMYLNGILADDMGLGKTLQAIVALTQHKKKAKKPALVVCPTSLLYNWQEECHKFNGKFKTLIIDGMPNQRKKLLQEAKKYDIVITSYSLLQKDIETYDKLTFSCMILDEAQHIKNRGTRNAKSVKMVKAEHRMILSGTPIENSLDELWSLFDFLMPGFLGTYERFVEKYVRLSGEEQTKNLQYLRKKVAPFILRRMKIDVLDDLPPVSENVYHCQLTDVQRELYKSYAESARDELVKLVERDGFDKVQIHVLATLTRLKQICCHPAIFAKENPEMGDSAKYDMLVELLQTLIEGGHKTVIFSQYTRMLQIMKNDFEQRGIRFNYLDGSSKNRLEIVKEFNEDPNISVFLVSLKAGGTGLNLVGADTVIHYDMWWNPAVESQATDRVHRIGQKDSVSVYKLVTMGTIEEKIVEMQNRKKGIVKKIVSYDDEAITKLTWEDVLELLQT</sequence>
<gene>
    <name evidence="6" type="ORF">NEPTK9_000867</name>
</gene>
<dbReference type="InterPro" id="IPR007527">
    <property type="entry name" value="Znf_SWIM"/>
</dbReference>
<dbReference type="Pfam" id="PF08455">
    <property type="entry name" value="SNF2_assoc"/>
    <property type="match status" value="1"/>
</dbReference>
<reference evidence="6 7" key="1">
    <citation type="submission" date="2020-01" db="EMBL/GenBank/DDBJ databases">
        <title>Draft genome sequence of Cand. Neptunochlamydia vexilliferae K9.</title>
        <authorList>
            <person name="Schulz F."/>
            <person name="Koestlbacher S."/>
            <person name="Wascher F."/>
            <person name="Pizzetti I."/>
            <person name="Horn M."/>
        </authorList>
    </citation>
    <scope>NUCLEOTIDE SEQUENCE [LARGE SCALE GENOMIC DNA]</scope>
    <source>
        <strain evidence="6 7">K9</strain>
    </source>
</reference>
<comment type="caution">
    <text evidence="6">The sequence shown here is derived from an EMBL/GenBank/DDBJ whole genome shotgun (WGS) entry which is preliminary data.</text>
</comment>
<keyword evidence="1" id="KW-0378">Hydrolase</keyword>
<accession>A0ABS0AZ15</accession>
<dbReference type="InterPro" id="IPR014001">
    <property type="entry name" value="Helicase_ATP-bd"/>
</dbReference>
<name>A0ABS0AZ15_9BACT</name>
<evidence type="ECO:0000259" key="5">
    <source>
        <dbReference type="PROSITE" id="PS51194"/>
    </source>
</evidence>
<dbReference type="Pfam" id="PF00271">
    <property type="entry name" value="Helicase_C"/>
    <property type="match status" value="1"/>
</dbReference>
<dbReference type="PROSITE" id="PS51192">
    <property type="entry name" value="HELICASE_ATP_BIND_1"/>
    <property type="match status" value="1"/>
</dbReference>
<evidence type="ECO:0000256" key="2">
    <source>
        <dbReference type="PROSITE-ProRule" id="PRU00325"/>
    </source>
</evidence>
<organism evidence="6 7">
    <name type="scientific">Candidatus Neptunichlamydia vexilliferae</name>
    <dbReference type="NCBI Taxonomy" id="1651774"/>
    <lineage>
        <taxon>Bacteria</taxon>
        <taxon>Pseudomonadati</taxon>
        <taxon>Chlamydiota</taxon>
        <taxon>Chlamydiia</taxon>
        <taxon>Parachlamydiales</taxon>
        <taxon>Simkaniaceae</taxon>
        <taxon>Candidatus Neptunichlamydia</taxon>
    </lineage>
</organism>
<dbReference type="Gene3D" id="3.40.50.300">
    <property type="entry name" value="P-loop containing nucleotide triphosphate hydrolases"/>
    <property type="match status" value="1"/>
</dbReference>
<dbReference type="EMBL" id="JAAEJV010000019">
    <property type="protein sequence ID" value="MBF5059356.1"/>
    <property type="molecule type" value="Genomic_DNA"/>
</dbReference>
<evidence type="ECO:0000313" key="6">
    <source>
        <dbReference type="EMBL" id="MBF5059356.1"/>
    </source>
</evidence>
<dbReference type="SUPFAM" id="SSF52540">
    <property type="entry name" value="P-loop containing nucleoside triphosphate hydrolases"/>
    <property type="match status" value="2"/>
</dbReference>
<dbReference type="SMART" id="SM00487">
    <property type="entry name" value="DEXDc"/>
    <property type="match status" value="1"/>
</dbReference>
<proteinExistence type="predicted"/>
<feature type="domain" description="SWIM-type" evidence="3">
    <location>
        <begin position="56"/>
        <end position="93"/>
    </location>
</feature>
<dbReference type="Proteomes" id="UP001194714">
    <property type="component" value="Unassembled WGS sequence"/>
</dbReference>
<feature type="domain" description="Helicase C-terminal" evidence="5">
    <location>
        <begin position="1000"/>
        <end position="1149"/>
    </location>
</feature>
<protein>
    <submittedName>
        <fullName evidence="6">Uncharacterized protein</fullName>
    </submittedName>
</protein>
<dbReference type="PROSITE" id="PS51194">
    <property type="entry name" value="HELICASE_CTER"/>
    <property type="match status" value="1"/>
</dbReference>
<evidence type="ECO:0000259" key="3">
    <source>
        <dbReference type="PROSITE" id="PS50966"/>
    </source>
</evidence>
<keyword evidence="2" id="KW-0862">Zinc</keyword>
<dbReference type="InterPro" id="IPR049730">
    <property type="entry name" value="SNF2/RAD54-like_C"/>
</dbReference>
<feature type="domain" description="Helicase ATP-binding" evidence="4">
    <location>
        <begin position="714"/>
        <end position="874"/>
    </location>
</feature>
<evidence type="ECO:0000313" key="7">
    <source>
        <dbReference type="Proteomes" id="UP001194714"/>
    </source>
</evidence>